<gene>
    <name evidence="1" type="ORF">LCGC14_0851250</name>
</gene>
<dbReference type="EMBL" id="LAZR01002538">
    <property type="protein sequence ID" value="KKN28733.1"/>
    <property type="molecule type" value="Genomic_DNA"/>
</dbReference>
<dbReference type="AlphaFoldDB" id="A0A0F9SH82"/>
<accession>A0A0F9SH82</accession>
<reference evidence="1" key="1">
    <citation type="journal article" date="2015" name="Nature">
        <title>Complex archaea that bridge the gap between prokaryotes and eukaryotes.</title>
        <authorList>
            <person name="Spang A."/>
            <person name="Saw J.H."/>
            <person name="Jorgensen S.L."/>
            <person name="Zaremba-Niedzwiedzka K."/>
            <person name="Martijn J."/>
            <person name="Lind A.E."/>
            <person name="van Eijk R."/>
            <person name="Schleper C."/>
            <person name="Guy L."/>
            <person name="Ettema T.J."/>
        </authorList>
    </citation>
    <scope>NUCLEOTIDE SEQUENCE</scope>
</reference>
<sequence>MSMKVGSFQETKDCLHYETLKVFEEVKKNWTQINWLINAKMIHNLGNIKYSAVMEQVTLRTINAKPWMIQQLFEEEKRKE</sequence>
<name>A0A0F9SH82_9ZZZZ</name>
<comment type="caution">
    <text evidence="1">The sequence shown here is derived from an EMBL/GenBank/DDBJ whole genome shotgun (WGS) entry which is preliminary data.</text>
</comment>
<proteinExistence type="predicted"/>
<evidence type="ECO:0000313" key="1">
    <source>
        <dbReference type="EMBL" id="KKN28733.1"/>
    </source>
</evidence>
<protein>
    <submittedName>
        <fullName evidence="1">Uncharacterized protein</fullName>
    </submittedName>
</protein>
<organism evidence="1">
    <name type="scientific">marine sediment metagenome</name>
    <dbReference type="NCBI Taxonomy" id="412755"/>
    <lineage>
        <taxon>unclassified sequences</taxon>
        <taxon>metagenomes</taxon>
        <taxon>ecological metagenomes</taxon>
    </lineage>
</organism>